<dbReference type="GeneID" id="111108095"/>
<dbReference type="OrthoDB" id="10256179at2759"/>
<dbReference type="KEGG" id="cvn:111108095"/>
<dbReference type="InterPro" id="IPR000408">
    <property type="entry name" value="Reg_chr_condens"/>
</dbReference>
<feature type="repeat" description="RCC1" evidence="2">
    <location>
        <begin position="283"/>
        <end position="333"/>
    </location>
</feature>
<keyword evidence="1" id="KW-0677">Repeat</keyword>
<keyword evidence="4" id="KW-1185">Reference proteome</keyword>
<dbReference type="InterPro" id="IPR051210">
    <property type="entry name" value="Ub_ligase/GEF_domain"/>
</dbReference>
<feature type="repeat" description="RCC1" evidence="2">
    <location>
        <begin position="3"/>
        <end position="65"/>
    </location>
</feature>
<organism evidence="4 5">
    <name type="scientific">Crassostrea virginica</name>
    <name type="common">Eastern oyster</name>
    <dbReference type="NCBI Taxonomy" id="6565"/>
    <lineage>
        <taxon>Eukaryota</taxon>
        <taxon>Metazoa</taxon>
        <taxon>Spiralia</taxon>
        <taxon>Lophotrochozoa</taxon>
        <taxon>Mollusca</taxon>
        <taxon>Bivalvia</taxon>
        <taxon>Autobranchia</taxon>
        <taxon>Pteriomorphia</taxon>
        <taxon>Ostreida</taxon>
        <taxon>Ostreoidea</taxon>
        <taxon>Ostreidae</taxon>
        <taxon>Crassostrea</taxon>
    </lineage>
</organism>
<reference evidence="4" key="1">
    <citation type="submission" date="2024-06" db="UniProtKB">
        <authorList>
            <consortium name="RefSeq"/>
        </authorList>
    </citation>
    <scope>NUCLEOTIDE SEQUENCE [LARGE SCALE GENOMIC DNA]</scope>
</reference>
<proteinExistence type="predicted"/>
<gene>
    <name evidence="5" type="primary">LOC111108095</name>
</gene>
<reference evidence="5" key="2">
    <citation type="submission" date="2025-08" db="UniProtKB">
        <authorList>
            <consortium name="RefSeq"/>
        </authorList>
    </citation>
    <scope>IDENTIFICATION</scope>
    <source>
        <tissue evidence="5">Whole sample</tissue>
    </source>
</reference>
<dbReference type="PANTHER" id="PTHR22870:SF466">
    <property type="entry name" value="ANKYRIN REPEAT-CONTAINING PROTEIN"/>
    <property type="match status" value="1"/>
</dbReference>
<evidence type="ECO:0000313" key="4">
    <source>
        <dbReference type="Proteomes" id="UP000694844"/>
    </source>
</evidence>
<dbReference type="InterPro" id="IPR009091">
    <property type="entry name" value="RCC1/BLIP-II"/>
</dbReference>
<dbReference type="Pfam" id="PF25390">
    <property type="entry name" value="WD40_RLD"/>
    <property type="match status" value="1"/>
</dbReference>
<evidence type="ECO:0000313" key="5">
    <source>
        <dbReference type="RefSeq" id="XP_022299406.1"/>
    </source>
</evidence>
<dbReference type="PRINTS" id="PR00633">
    <property type="entry name" value="RCCNDNSATION"/>
</dbReference>
<feature type="repeat" description="RCC1" evidence="2">
    <location>
        <begin position="172"/>
        <end position="226"/>
    </location>
</feature>
<dbReference type="RefSeq" id="XP_022299406.1">
    <property type="nucleotide sequence ID" value="XM_022443698.1"/>
</dbReference>
<feature type="repeat" description="RCC1" evidence="2">
    <location>
        <begin position="334"/>
        <end position="385"/>
    </location>
</feature>
<name>A0A8B8B8L0_CRAVI</name>
<dbReference type="Gene3D" id="2.130.10.30">
    <property type="entry name" value="Regulator of chromosome condensation 1/beta-lactamase-inhibitor protein II"/>
    <property type="match status" value="2"/>
</dbReference>
<dbReference type="SUPFAM" id="SSF50985">
    <property type="entry name" value="RCC1/BLIP-II"/>
    <property type="match status" value="2"/>
</dbReference>
<dbReference type="Proteomes" id="UP000694844">
    <property type="component" value="Chromosome 1"/>
</dbReference>
<protein>
    <submittedName>
        <fullName evidence="5">Secretion-regulating guanine nucleotide exchange factor-like isoform X1</fullName>
    </submittedName>
</protein>
<dbReference type="InterPro" id="IPR058923">
    <property type="entry name" value="RCC1-like_dom"/>
</dbReference>
<accession>A0A8B8B8L0</accession>
<dbReference type="AlphaFoldDB" id="A0A8B8B8L0"/>
<feature type="domain" description="RCC1-like" evidence="3">
    <location>
        <begin position="5"/>
        <end position="380"/>
    </location>
</feature>
<feature type="repeat" description="RCC1" evidence="2">
    <location>
        <begin position="117"/>
        <end position="171"/>
    </location>
</feature>
<dbReference type="PROSITE" id="PS50012">
    <property type="entry name" value="RCC1_3"/>
    <property type="match status" value="6"/>
</dbReference>
<sequence length="388" mass="42460">MTVHIFSWGANSYGQLGQGNQDDQILPREITFPESSNSSMLSQPVTNRIKSITGGGGHSAIVQDDGQLFTCGSNCAGQLGLNHFDDVAVFTYVNLPTVKVHKVALGWDFTIILADNGEVFVCGSNEYGQLGVNPETLQKPIVPMKVNLPEAYSKVVDIAAGLRHTTIVTAEGKVYCWGMRRKLKDKDLMSKAVKKALEVPILEPREGDKFVKVTAGSFHTLVLTEQGNLWIYGIFKYGVSTQQKCHSTGDSIQIQAIPPSWFDGPIVNISSGWTHCIVQSVSGKIYSWGRGNYGQLGRSCDESHDGIPHQIGELHDVTSIVCGSEHNLVITVDGRLFAWGWNEHGMCATGDEKNVERPKEVEIVSEYLSIHCGTGAGHCFLLCHERVK</sequence>
<evidence type="ECO:0000256" key="1">
    <source>
        <dbReference type="ARBA" id="ARBA00022737"/>
    </source>
</evidence>
<dbReference type="PANTHER" id="PTHR22870">
    <property type="entry name" value="REGULATOR OF CHROMOSOME CONDENSATION"/>
    <property type="match status" value="1"/>
</dbReference>
<feature type="repeat" description="RCC1" evidence="2">
    <location>
        <begin position="66"/>
        <end position="116"/>
    </location>
</feature>
<evidence type="ECO:0000259" key="3">
    <source>
        <dbReference type="Pfam" id="PF25390"/>
    </source>
</evidence>
<dbReference type="PROSITE" id="PS00626">
    <property type="entry name" value="RCC1_2"/>
    <property type="match status" value="1"/>
</dbReference>
<evidence type="ECO:0000256" key="2">
    <source>
        <dbReference type="PROSITE-ProRule" id="PRU00235"/>
    </source>
</evidence>